<comment type="caution">
    <text evidence="1">The sequence shown here is derived from an EMBL/GenBank/DDBJ whole genome shotgun (WGS) entry which is preliminary data.</text>
</comment>
<evidence type="ECO:0000313" key="2">
    <source>
        <dbReference type="Proteomes" id="UP001176883"/>
    </source>
</evidence>
<protein>
    <submittedName>
        <fullName evidence="1">Uncharacterized protein</fullName>
    </submittedName>
</protein>
<sequence>MGWNITATFIKDIGDLEINLELLNSLGFKGFELIGESDFNIGPEFGETHITNYKGNLIIANASLGWQFAKPTQTKTEKKFLERFPNSEIIQVLIGHGLSYCVFQNGQKIRLREAGDEIYQDFGNPLLEEIEARKLELISKDDLEEMREELTKEEIQNEIELEVTYNTAFELTKRIFGKRYDELGIPEYNMRGLKFVNKAVASEKKYSIKSEMQFEK</sequence>
<reference evidence="1" key="1">
    <citation type="submission" date="2023-07" db="EMBL/GenBank/DDBJ databases">
        <title>Two novel species in the genus Flavivirga.</title>
        <authorList>
            <person name="Kwon K."/>
        </authorList>
    </citation>
    <scope>NUCLEOTIDE SEQUENCE</scope>
    <source>
        <strain evidence="1">KCTC 52353</strain>
    </source>
</reference>
<dbReference type="EMBL" id="JAUOEK010000041">
    <property type="protein sequence ID" value="MDO5968600.1"/>
    <property type="molecule type" value="Genomic_DNA"/>
</dbReference>
<dbReference type="Proteomes" id="UP001176883">
    <property type="component" value="Unassembled WGS sequence"/>
</dbReference>
<name>A0ABT8W664_9FLAO</name>
<accession>A0ABT8W664</accession>
<evidence type="ECO:0000313" key="1">
    <source>
        <dbReference type="EMBL" id="MDO5968600.1"/>
    </source>
</evidence>
<organism evidence="1 2">
    <name type="scientific">Flavivirga aquimarina</name>
    <dbReference type="NCBI Taxonomy" id="2027862"/>
    <lineage>
        <taxon>Bacteria</taxon>
        <taxon>Pseudomonadati</taxon>
        <taxon>Bacteroidota</taxon>
        <taxon>Flavobacteriia</taxon>
        <taxon>Flavobacteriales</taxon>
        <taxon>Flavobacteriaceae</taxon>
        <taxon>Flavivirga</taxon>
    </lineage>
</organism>
<proteinExistence type="predicted"/>
<dbReference type="RefSeq" id="WP_303276276.1">
    <property type="nucleotide sequence ID" value="NZ_JAUOEK010000041.1"/>
</dbReference>
<gene>
    <name evidence="1" type="ORF">Q4Q35_02160</name>
</gene>
<keyword evidence="2" id="KW-1185">Reference proteome</keyword>